<dbReference type="WBParaSite" id="L893_g20355.t1">
    <property type="protein sequence ID" value="L893_g20355.t1"/>
    <property type="gene ID" value="L893_g20355"/>
</dbReference>
<dbReference type="Proteomes" id="UP000095287">
    <property type="component" value="Unplaced"/>
</dbReference>
<keyword evidence="1" id="KW-0732">Signal</keyword>
<organism evidence="2 3">
    <name type="scientific">Steinernema glaseri</name>
    <dbReference type="NCBI Taxonomy" id="37863"/>
    <lineage>
        <taxon>Eukaryota</taxon>
        <taxon>Metazoa</taxon>
        <taxon>Ecdysozoa</taxon>
        <taxon>Nematoda</taxon>
        <taxon>Chromadorea</taxon>
        <taxon>Rhabditida</taxon>
        <taxon>Tylenchina</taxon>
        <taxon>Panagrolaimomorpha</taxon>
        <taxon>Strongyloidoidea</taxon>
        <taxon>Steinernematidae</taxon>
        <taxon>Steinernema</taxon>
    </lineage>
</organism>
<evidence type="ECO:0000313" key="3">
    <source>
        <dbReference type="WBParaSite" id="L893_g20355.t1"/>
    </source>
</evidence>
<accession>A0A1I7YWZ0</accession>
<sequence>MDAYDLPNQLFDLLAIWLLLIYDMTCHDTMKTHARQTVFFGNRAKKFSRYCKERNAPLPSVVNYPRSSVSEHKKCQEEGQLTQW</sequence>
<dbReference type="AlphaFoldDB" id="A0A1I7YWZ0"/>
<protein>
    <submittedName>
        <fullName evidence="3">Secreted protein</fullName>
    </submittedName>
</protein>
<name>A0A1I7YWZ0_9BILA</name>
<evidence type="ECO:0000256" key="1">
    <source>
        <dbReference type="SAM" id="SignalP"/>
    </source>
</evidence>
<evidence type="ECO:0000313" key="2">
    <source>
        <dbReference type="Proteomes" id="UP000095287"/>
    </source>
</evidence>
<proteinExistence type="predicted"/>
<feature type="signal peptide" evidence="1">
    <location>
        <begin position="1"/>
        <end position="26"/>
    </location>
</feature>
<keyword evidence="2" id="KW-1185">Reference proteome</keyword>
<reference evidence="3" key="1">
    <citation type="submission" date="2016-11" db="UniProtKB">
        <authorList>
            <consortium name="WormBaseParasite"/>
        </authorList>
    </citation>
    <scope>IDENTIFICATION</scope>
</reference>
<feature type="chain" id="PRO_5009312689" evidence="1">
    <location>
        <begin position="27"/>
        <end position="84"/>
    </location>
</feature>